<accession>A0AAD3CIY2</accession>
<proteinExistence type="predicted"/>
<feature type="region of interest" description="Disordered" evidence="2">
    <location>
        <begin position="855"/>
        <end position="876"/>
    </location>
</feature>
<comment type="caution">
    <text evidence="4">The sequence shown here is derived from an EMBL/GenBank/DDBJ whole genome shotgun (WGS) entry which is preliminary data.</text>
</comment>
<protein>
    <submittedName>
        <fullName evidence="4">Uncharacterized protein</fullName>
    </submittedName>
</protein>
<gene>
    <name evidence="4" type="ORF">CTEN210_02972</name>
</gene>
<feature type="signal peptide" evidence="3">
    <location>
        <begin position="1"/>
        <end position="23"/>
    </location>
</feature>
<keyword evidence="5" id="KW-1185">Reference proteome</keyword>
<evidence type="ECO:0000256" key="1">
    <source>
        <dbReference type="SAM" id="Coils"/>
    </source>
</evidence>
<evidence type="ECO:0000313" key="4">
    <source>
        <dbReference type="EMBL" id="GFH46498.1"/>
    </source>
</evidence>
<dbReference type="PROSITE" id="PS51257">
    <property type="entry name" value="PROKAR_LIPOPROTEIN"/>
    <property type="match status" value="1"/>
</dbReference>
<feature type="region of interest" description="Disordered" evidence="2">
    <location>
        <begin position="105"/>
        <end position="127"/>
    </location>
</feature>
<dbReference type="Proteomes" id="UP001054902">
    <property type="component" value="Unassembled WGS sequence"/>
</dbReference>
<dbReference type="EMBL" id="BLLK01000022">
    <property type="protein sequence ID" value="GFH46498.1"/>
    <property type="molecule type" value="Genomic_DNA"/>
</dbReference>
<evidence type="ECO:0000256" key="2">
    <source>
        <dbReference type="SAM" id="MobiDB-lite"/>
    </source>
</evidence>
<evidence type="ECO:0000256" key="3">
    <source>
        <dbReference type="SAM" id="SignalP"/>
    </source>
</evidence>
<evidence type="ECO:0000313" key="5">
    <source>
        <dbReference type="Proteomes" id="UP001054902"/>
    </source>
</evidence>
<dbReference type="AlphaFoldDB" id="A0AAD3CIY2"/>
<reference evidence="4 5" key="1">
    <citation type="journal article" date="2021" name="Sci. Rep.">
        <title>The genome of the diatom Chaetoceros tenuissimus carries an ancient integrated fragment of an extant virus.</title>
        <authorList>
            <person name="Hongo Y."/>
            <person name="Kimura K."/>
            <person name="Takaki Y."/>
            <person name="Yoshida Y."/>
            <person name="Baba S."/>
            <person name="Kobayashi G."/>
            <person name="Nagasaki K."/>
            <person name="Hano T."/>
            <person name="Tomaru Y."/>
        </authorList>
    </citation>
    <scope>NUCLEOTIDE SEQUENCE [LARGE SCALE GENOMIC DNA]</scope>
    <source>
        <strain evidence="4 5">NIES-3715</strain>
    </source>
</reference>
<feature type="coiled-coil region" evidence="1">
    <location>
        <begin position="621"/>
        <end position="678"/>
    </location>
</feature>
<keyword evidence="1" id="KW-0175">Coiled coil</keyword>
<organism evidence="4 5">
    <name type="scientific">Chaetoceros tenuissimus</name>
    <dbReference type="NCBI Taxonomy" id="426638"/>
    <lineage>
        <taxon>Eukaryota</taxon>
        <taxon>Sar</taxon>
        <taxon>Stramenopiles</taxon>
        <taxon>Ochrophyta</taxon>
        <taxon>Bacillariophyta</taxon>
        <taxon>Coscinodiscophyceae</taxon>
        <taxon>Chaetocerotophycidae</taxon>
        <taxon>Chaetocerotales</taxon>
        <taxon>Chaetocerotaceae</taxon>
        <taxon>Chaetoceros</taxon>
    </lineage>
</organism>
<keyword evidence="3" id="KW-0732">Signal</keyword>
<sequence length="876" mass="98515">MKIKGETLSVVVILSLTSCRTEASFAFTHQVPTSFLSSGTNSIQSAVQRSHRDTLHTFRLNAVEAKEETDEKDSEGLSDLDARVLQSLLDDSSLDLKSEENLKKMLETGRKPPSKKKPQPKKESEFSSTFFQTLTDNELWNSFTVKAETFVESAKIFVVNRIERDAQLLASVGLFAWQRALKDVGRALPSQGQSGAAMAKKMRDSLFLLTNNSSFVEYIPEDNFILPPSKYSEGVETGIREELNTPMDEIKSVTEAIKDILSGKTVVTQDRGLRSVAPAGTARNSDRIKKAYERRKETTLKREKEGIDKKVLRATSSVTDAAWELKREMDVEGNTAGYRAKNAQRQLEGTLESVGLLKGESGKTFRGIGERLFGASKKRTETKQLESAAAVEAVMEEFLYDDIKVLVDELEQLESIQDDYIATYKALNIEDLNAERRRVIATLTDCLNNPGQTWLKPGTKVASPESEKPTENEPNDVDLPFFVNGDASNVTETEAKKEDKEEKAILPEINSMNQDTWETLITTMVLTRNDIDAEMSDESETFQSEEEIYAVLRGLESKLNLIVSLAAASAGEDASLSIRMELFELDENNNSRSLLYSVNDIIDERATEKANIEAAIEAQNIAREKRQIQIEERKKKIEDRQKQIEERMKEIEAQKLAEEEERRQKEEEQLRFAREREEIEAIRSSTGDAIGAEVVIDDDEIATPVIIDNGADESYRDVVVTEVISSDAPTSFSVKKEKSHEYEYVEFDVVSNTNQGTMKSGQESNENEFFEGEYANVEIVTDVDEDMFSKEPKTMNSAAFQDEEKKEVETPIAVKLALRTLDIAIFITEKTFTVGIPFIFNAYGLAKERTEEVKRDGMGKDGWEDLANLSDPSKRY</sequence>
<feature type="region of interest" description="Disordered" evidence="2">
    <location>
        <begin position="454"/>
        <end position="479"/>
    </location>
</feature>
<name>A0AAD3CIY2_9STRA</name>
<feature type="chain" id="PRO_5042070909" evidence="3">
    <location>
        <begin position="24"/>
        <end position="876"/>
    </location>
</feature>